<dbReference type="Proteomes" id="UP001279734">
    <property type="component" value="Unassembled WGS sequence"/>
</dbReference>
<organism evidence="1 2">
    <name type="scientific">Nepenthes gracilis</name>
    <name type="common">Slender pitcher plant</name>
    <dbReference type="NCBI Taxonomy" id="150966"/>
    <lineage>
        <taxon>Eukaryota</taxon>
        <taxon>Viridiplantae</taxon>
        <taxon>Streptophyta</taxon>
        <taxon>Embryophyta</taxon>
        <taxon>Tracheophyta</taxon>
        <taxon>Spermatophyta</taxon>
        <taxon>Magnoliopsida</taxon>
        <taxon>eudicotyledons</taxon>
        <taxon>Gunneridae</taxon>
        <taxon>Pentapetalae</taxon>
        <taxon>Caryophyllales</taxon>
        <taxon>Nepenthaceae</taxon>
        <taxon>Nepenthes</taxon>
    </lineage>
</organism>
<name>A0AAD3T9I9_NEPGR</name>
<dbReference type="AlphaFoldDB" id="A0AAD3T9I9"/>
<reference evidence="1" key="1">
    <citation type="submission" date="2023-05" db="EMBL/GenBank/DDBJ databases">
        <title>Nepenthes gracilis genome sequencing.</title>
        <authorList>
            <person name="Fukushima K."/>
        </authorList>
    </citation>
    <scope>NUCLEOTIDE SEQUENCE</scope>
    <source>
        <strain evidence="1">SING2019-196</strain>
    </source>
</reference>
<gene>
    <name evidence="1" type="ORF">Nepgr_027155</name>
</gene>
<evidence type="ECO:0000313" key="1">
    <source>
        <dbReference type="EMBL" id="GMH25312.1"/>
    </source>
</evidence>
<dbReference type="EMBL" id="BSYO01000029">
    <property type="protein sequence ID" value="GMH25312.1"/>
    <property type="molecule type" value="Genomic_DNA"/>
</dbReference>
<proteinExistence type="predicted"/>
<keyword evidence="2" id="KW-1185">Reference proteome</keyword>
<sequence length="86" mass="9419">MLLASRTIKIEPPKVALDELASARPMLTSVESSRVKALTKYISTMFHEVDDPVVDIFSLSGCSISNTFVMKANVAYDRKAVTINGQ</sequence>
<protein>
    <submittedName>
        <fullName evidence="1">Uncharacterized protein</fullName>
    </submittedName>
</protein>
<comment type="caution">
    <text evidence="1">The sequence shown here is derived from an EMBL/GenBank/DDBJ whole genome shotgun (WGS) entry which is preliminary data.</text>
</comment>
<accession>A0AAD3T9I9</accession>
<evidence type="ECO:0000313" key="2">
    <source>
        <dbReference type="Proteomes" id="UP001279734"/>
    </source>
</evidence>